<keyword evidence="3" id="KW-0399">Innate immunity</keyword>
<dbReference type="InterPro" id="IPR001315">
    <property type="entry name" value="CARD"/>
</dbReference>
<evidence type="ECO:0000313" key="8">
    <source>
        <dbReference type="RefSeq" id="XP_031418321.1"/>
    </source>
</evidence>
<reference evidence="8" key="1">
    <citation type="submission" date="2025-08" db="UniProtKB">
        <authorList>
            <consortium name="RefSeq"/>
        </authorList>
    </citation>
    <scope>IDENTIFICATION</scope>
</reference>
<dbReference type="SUPFAM" id="SSF47986">
    <property type="entry name" value="DEATH domain"/>
    <property type="match status" value="1"/>
</dbReference>
<comment type="subcellular location">
    <subcellularLocation>
        <location evidence="1">Cytoplasm</location>
        <location evidence="1">Cytosol</location>
    </subcellularLocation>
</comment>
<name>A0A6P8F2D3_CLUHA</name>
<dbReference type="OrthoDB" id="8400461at2759"/>
<evidence type="ECO:0000256" key="1">
    <source>
        <dbReference type="ARBA" id="ARBA00004514"/>
    </source>
</evidence>
<dbReference type="Proteomes" id="UP000515152">
    <property type="component" value="Chromosome 24"/>
</dbReference>
<dbReference type="KEGG" id="char:116219267"/>
<dbReference type="GO" id="GO:0045087">
    <property type="term" value="P:innate immune response"/>
    <property type="evidence" value="ECO:0007669"/>
    <property type="project" value="UniProtKB-KW"/>
</dbReference>
<dbReference type="GO" id="GO:0042981">
    <property type="term" value="P:regulation of apoptotic process"/>
    <property type="evidence" value="ECO:0007669"/>
    <property type="project" value="InterPro"/>
</dbReference>
<organism evidence="7 8">
    <name type="scientific">Clupea harengus</name>
    <name type="common">Atlantic herring</name>
    <dbReference type="NCBI Taxonomy" id="7950"/>
    <lineage>
        <taxon>Eukaryota</taxon>
        <taxon>Metazoa</taxon>
        <taxon>Chordata</taxon>
        <taxon>Craniata</taxon>
        <taxon>Vertebrata</taxon>
        <taxon>Euteleostomi</taxon>
        <taxon>Actinopterygii</taxon>
        <taxon>Neopterygii</taxon>
        <taxon>Teleostei</taxon>
        <taxon>Clupei</taxon>
        <taxon>Clupeiformes</taxon>
        <taxon>Clupeoidei</taxon>
        <taxon>Clupeidae</taxon>
        <taxon>Clupea</taxon>
    </lineage>
</organism>
<evidence type="ECO:0000256" key="4">
    <source>
        <dbReference type="ARBA" id="ARBA00022859"/>
    </source>
</evidence>
<evidence type="ECO:0000259" key="6">
    <source>
        <dbReference type="PROSITE" id="PS50209"/>
    </source>
</evidence>
<keyword evidence="4" id="KW-0391">Immunity</keyword>
<feature type="domain" description="CARD" evidence="6">
    <location>
        <begin position="43"/>
        <end position="126"/>
    </location>
</feature>
<dbReference type="PROSITE" id="PS50209">
    <property type="entry name" value="CARD"/>
    <property type="match status" value="1"/>
</dbReference>
<keyword evidence="2" id="KW-0963">Cytoplasm</keyword>
<accession>A0A6P8F2D3</accession>
<dbReference type="GeneID" id="116219267"/>
<dbReference type="GO" id="GO:0006954">
    <property type="term" value="P:inflammatory response"/>
    <property type="evidence" value="ECO:0007669"/>
    <property type="project" value="UniProtKB-KW"/>
</dbReference>
<evidence type="ECO:0000256" key="2">
    <source>
        <dbReference type="ARBA" id="ARBA00022490"/>
    </source>
</evidence>
<keyword evidence="7" id="KW-1185">Reference proteome</keyword>
<dbReference type="Pfam" id="PF00619">
    <property type="entry name" value="CARD"/>
    <property type="match status" value="1"/>
</dbReference>
<dbReference type="AlphaFoldDB" id="A0A6P8F2D3"/>
<keyword evidence="5" id="KW-0395">Inflammatory response</keyword>
<proteinExistence type="predicted"/>
<dbReference type="RefSeq" id="XP_031418321.1">
    <property type="nucleotide sequence ID" value="XM_031562461.1"/>
</dbReference>
<dbReference type="PANTHER" id="PTHR46985:SF4">
    <property type="entry name" value="CASPASE RECRUITMENT DOMAIN-CONTAINING PROTEIN 8"/>
    <property type="match status" value="1"/>
</dbReference>
<dbReference type="CDD" id="cd01671">
    <property type="entry name" value="CARD"/>
    <property type="match status" value="1"/>
</dbReference>
<evidence type="ECO:0000256" key="3">
    <source>
        <dbReference type="ARBA" id="ARBA00022588"/>
    </source>
</evidence>
<protein>
    <submittedName>
        <fullName evidence="8">Caspase recruitment domain-containing protein 8-like</fullName>
    </submittedName>
</protein>
<evidence type="ECO:0000256" key="5">
    <source>
        <dbReference type="ARBA" id="ARBA00023198"/>
    </source>
</evidence>
<dbReference type="InterPro" id="IPR051249">
    <property type="entry name" value="NLRP_Inflammasome"/>
</dbReference>
<sequence length="127" mass="14626">MEPIHLYLYEGGNEHEGGYESVWETKINLKDLQKRGTSAGHGFFKKHKGELEVRLGVLAPLLIDLERNIVLTALEREEVQSRSTRQEKNYTLMSILDRRGSKAQDRFYEALKAHDPLLVEDLEQSAM</sequence>
<dbReference type="PANTHER" id="PTHR46985">
    <property type="entry name" value="NACHT, LRR AND PYD DOMAINS-CONTAINING PROTEIN 1"/>
    <property type="match status" value="1"/>
</dbReference>
<dbReference type="Gene3D" id="1.10.533.10">
    <property type="entry name" value="Death Domain, Fas"/>
    <property type="match status" value="1"/>
</dbReference>
<dbReference type="GO" id="GO:0061702">
    <property type="term" value="C:canonical inflammasome complex"/>
    <property type="evidence" value="ECO:0007669"/>
    <property type="project" value="TreeGrafter"/>
</dbReference>
<gene>
    <name evidence="8" type="primary">LOC116219267</name>
</gene>
<evidence type="ECO:0000313" key="7">
    <source>
        <dbReference type="Proteomes" id="UP000515152"/>
    </source>
</evidence>
<dbReference type="InterPro" id="IPR011029">
    <property type="entry name" value="DEATH-like_dom_sf"/>
</dbReference>